<dbReference type="EMBL" id="CP031165">
    <property type="protein sequence ID" value="AXV08748.1"/>
    <property type="molecule type" value="Genomic_DNA"/>
</dbReference>
<sequence>MTYTVGDTVVYPHHGAAVIEREETRKLLGEERSYLVLRLTYGDLTIKVPADQTDEVGIRQVCDDAQIKKVIEVLSMRGAKVPTNWSRRFKANNEKLKGGDIMRVSEVVRDLALRECDKGLSAGEKRMLSKARQVLVSELAAALDKSDEDAEAYLDDVLTA</sequence>
<dbReference type="InterPro" id="IPR003711">
    <property type="entry name" value="CarD-like/TRCF_RID"/>
</dbReference>
<proteinExistence type="predicted"/>
<evidence type="ECO:0000313" key="3">
    <source>
        <dbReference type="Proteomes" id="UP000264006"/>
    </source>
</evidence>
<dbReference type="InterPro" id="IPR042215">
    <property type="entry name" value="CarD-like_C"/>
</dbReference>
<reference evidence="2 3" key="1">
    <citation type="submission" date="2018-09" db="EMBL/GenBank/DDBJ databases">
        <title>Complete genome sequence of Euzebya sp. DY32-46 isolated from seawater of Pacific Ocean.</title>
        <authorList>
            <person name="Xu L."/>
            <person name="Wu Y.-H."/>
            <person name="Xu X.-W."/>
        </authorList>
    </citation>
    <scope>NUCLEOTIDE SEQUENCE [LARGE SCALE GENOMIC DNA]</scope>
    <source>
        <strain evidence="2 3">DY32-46</strain>
    </source>
</reference>
<dbReference type="PANTHER" id="PTHR38447:SF1">
    <property type="entry name" value="RNA POLYMERASE-BINDING TRANSCRIPTION FACTOR CARD"/>
    <property type="match status" value="1"/>
</dbReference>
<dbReference type="PANTHER" id="PTHR38447">
    <property type="entry name" value="TRANSCRIPTION FACTOR YDEB-RELATED"/>
    <property type="match status" value="1"/>
</dbReference>
<accession>A0A346Y2Q1</accession>
<dbReference type="AlphaFoldDB" id="A0A346Y2Q1"/>
<keyword evidence="3" id="KW-1185">Reference proteome</keyword>
<organism evidence="2 3">
    <name type="scientific">Euzebya pacifica</name>
    <dbReference type="NCBI Taxonomy" id="1608957"/>
    <lineage>
        <taxon>Bacteria</taxon>
        <taxon>Bacillati</taxon>
        <taxon>Actinomycetota</taxon>
        <taxon>Nitriliruptoria</taxon>
        <taxon>Euzebyales</taxon>
    </lineage>
</organism>
<dbReference type="SUPFAM" id="SSF141259">
    <property type="entry name" value="CarD-like"/>
    <property type="match status" value="1"/>
</dbReference>
<dbReference type="InterPro" id="IPR052531">
    <property type="entry name" value="CarD-like_regulator"/>
</dbReference>
<dbReference type="Proteomes" id="UP000264006">
    <property type="component" value="Chromosome"/>
</dbReference>
<feature type="domain" description="CarD-like/TRCF RNAP-interacting" evidence="1">
    <location>
        <begin position="2"/>
        <end position="112"/>
    </location>
</feature>
<protein>
    <submittedName>
        <fullName evidence="2">CarD-like transcriptional regulator</fullName>
    </submittedName>
</protein>
<evidence type="ECO:0000313" key="2">
    <source>
        <dbReference type="EMBL" id="AXV08748.1"/>
    </source>
</evidence>
<evidence type="ECO:0000259" key="1">
    <source>
        <dbReference type="SMART" id="SM01058"/>
    </source>
</evidence>
<dbReference type="InterPro" id="IPR036101">
    <property type="entry name" value="CarD-like/TRCF_RID_sf"/>
</dbReference>
<dbReference type="Pfam" id="PF02559">
    <property type="entry name" value="CarD_TRCF_RID"/>
    <property type="match status" value="1"/>
</dbReference>
<dbReference type="Gene3D" id="1.20.58.1290">
    <property type="entry name" value="CarD-like, C-terminal domain"/>
    <property type="match status" value="1"/>
</dbReference>
<dbReference type="Gene3D" id="2.40.10.170">
    <property type="match status" value="1"/>
</dbReference>
<dbReference type="KEGG" id="euz:DVS28_a4081"/>
<dbReference type="SMART" id="SM01058">
    <property type="entry name" value="CarD_TRCF"/>
    <property type="match status" value="1"/>
</dbReference>
<name>A0A346Y2Q1_9ACTN</name>
<dbReference type="OrthoDB" id="9786074at2"/>
<dbReference type="GO" id="GO:0009303">
    <property type="term" value="P:rRNA transcription"/>
    <property type="evidence" value="ECO:0007669"/>
    <property type="project" value="TreeGrafter"/>
</dbReference>
<dbReference type="RefSeq" id="WP_114593048.1">
    <property type="nucleotide sequence ID" value="NZ_CAXIBR010000001.1"/>
</dbReference>
<dbReference type="InterPro" id="IPR048792">
    <property type="entry name" value="CarD_C"/>
</dbReference>
<dbReference type="Pfam" id="PF21095">
    <property type="entry name" value="CarD_C"/>
    <property type="match status" value="1"/>
</dbReference>
<gene>
    <name evidence="2" type="ORF">DVS28_a4081</name>
</gene>